<feature type="compositionally biased region" description="Basic and acidic residues" evidence="1">
    <location>
        <begin position="1"/>
        <end position="19"/>
    </location>
</feature>
<dbReference type="GO" id="GO:0045893">
    <property type="term" value="P:positive regulation of DNA-templated transcription"/>
    <property type="evidence" value="ECO:0007669"/>
    <property type="project" value="InterPro"/>
</dbReference>
<dbReference type="Pfam" id="PF13397">
    <property type="entry name" value="RbpA"/>
    <property type="match status" value="1"/>
</dbReference>
<proteinExistence type="predicted"/>
<feature type="region of interest" description="Disordered" evidence="1">
    <location>
        <begin position="1"/>
        <end position="98"/>
    </location>
</feature>
<evidence type="ECO:0000313" key="2">
    <source>
        <dbReference type="EMBL" id="BCB78584.1"/>
    </source>
</evidence>
<reference evidence="2 3" key="1">
    <citation type="submission" date="2020-03" db="EMBL/GenBank/DDBJ databases">
        <title>Whole genome shotgun sequence of Phytohabitans flavus NBRC 107702.</title>
        <authorList>
            <person name="Komaki H."/>
            <person name="Tamura T."/>
        </authorList>
    </citation>
    <scope>NUCLEOTIDE SEQUENCE [LARGE SCALE GENOMIC DNA]</scope>
    <source>
        <strain evidence="2 3">NBRC 107702</strain>
    </source>
</reference>
<protein>
    <recommendedName>
        <fullName evidence="4">RNA polymerase-binding protein RbpA</fullName>
    </recommendedName>
</protein>
<dbReference type="AlphaFoldDB" id="A0A6F8XXK7"/>
<dbReference type="KEGG" id="pfla:Pflav_049940"/>
<accession>A0A6F8XXK7</accession>
<evidence type="ECO:0000313" key="3">
    <source>
        <dbReference type="Proteomes" id="UP000502508"/>
    </source>
</evidence>
<evidence type="ECO:0008006" key="4">
    <source>
        <dbReference type="Google" id="ProtNLM"/>
    </source>
</evidence>
<evidence type="ECO:0000256" key="1">
    <source>
        <dbReference type="SAM" id="MobiDB-lite"/>
    </source>
</evidence>
<gene>
    <name evidence="2" type="ORF">Pflav_049940</name>
</gene>
<sequence>MNVNRDVEPSLDDRSEEPCHMAAPSAALASDRALSGPPSGATPPPQARDVLVRQGPLDRSPAGGRGRAAGHVGLPPLRPAGGLDQLNPPGPARAEPYKSHLAYVKERRSDADGEALLAEALAALRRRRGEF</sequence>
<name>A0A6F8XXK7_9ACTN</name>
<feature type="compositionally biased region" description="Low complexity" evidence="1">
    <location>
        <begin position="22"/>
        <end position="35"/>
    </location>
</feature>
<dbReference type="Proteomes" id="UP000502508">
    <property type="component" value="Chromosome"/>
</dbReference>
<reference evidence="2 3" key="2">
    <citation type="submission" date="2020-03" db="EMBL/GenBank/DDBJ databases">
        <authorList>
            <person name="Ichikawa N."/>
            <person name="Kimura A."/>
            <person name="Kitahashi Y."/>
            <person name="Uohara A."/>
        </authorList>
    </citation>
    <scope>NUCLEOTIDE SEQUENCE [LARGE SCALE GENOMIC DNA]</scope>
    <source>
        <strain evidence="2 3">NBRC 107702</strain>
    </source>
</reference>
<organism evidence="2 3">
    <name type="scientific">Phytohabitans flavus</name>
    <dbReference type="NCBI Taxonomy" id="1076124"/>
    <lineage>
        <taxon>Bacteria</taxon>
        <taxon>Bacillati</taxon>
        <taxon>Actinomycetota</taxon>
        <taxon>Actinomycetes</taxon>
        <taxon>Micromonosporales</taxon>
        <taxon>Micromonosporaceae</taxon>
    </lineage>
</organism>
<dbReference type="GO" id="GO:0001000">
    <property type="term" value="F:bacterial-type RNA polymerase core enzyme binding"/>
    <property type="evidence" value="ECO:0007669"/>
    <property type="project" value="InterPro"/>
</dbReference>
<keyword evidence="3" id="KW-1185">Reference proteome</keyword>
<dbReference type="EMBL" id="AP022870">
    <property type="protein sequence ID" value="BCB78584.1"/>
    <property type="molecule type" value="Genomic_DNA"/>
</dbReference>
<dbReference type="InterPro" id="IPR025182">
    <property type="entry name" value="RNApol-bd_RbpA"/>
</dbReference>